<dbReference type="InterPro" id="IPR036761">
    <property type="entry name" value="TTHA0802/YceI-like_sf"/>
</dbReference>
<proteinExistence type="predicted"/>
<evidence type="ECO:0000313" key="3">
    <source>
        <dbReference type="EMBL" id="MDQ2257298.1"/>
    </source>
</evidence>
<evidence type="ECO:0000259" key="2">
    <source>
        <dbReference type="SMART" id="SM00867"/>
    </source>
</evidence>
<feature type="chain" id="PRO_5043701162" evidence="1">
    <location>
        <begin position="20"/>
        <end position="191"/>
    </location>
</feature>
<dbReference type="RefSeq" id="WP_274416273.1">
    <property type="nucleotide sequence ID" value="NZ_JARADK010000001.1"/>
</dbReference>
<dbReference type="PANTHER" id="PTHR34406">
    <property type="entry name" value="PROTEIN YCEI"/>
    <property type="match status" value="1"/>
</dbReference>
<dbReference type="Proteomes" id="UP001225042">
    <property type="component" value="Unassembled WGS sequence"/>
</dbReference>
<protein>
    <submittedName>
        <fullName evidence="3">YceI family protein</fullName>
    </submittedName>
</protein>
<dbReference type="AlphaFoldDB" id="A0AAW8HAD0"/>
<evidence type="ECO:0000256" key="1">
    <source>
        <dbReference type="SAM" id="SignalP"/>
    </source>
</evidence>
<organism evidence="3 4">
    <name type="scientific">Enterobacter soli</name>
    <dbReference type="NCBI Taxonomy" id="885040"/>
    <lineage>
        <taxon>Bacteria</taxon>
        <taxon>Pseudomonadati</taxon>
        <taxon>Pseudomonadota</taxon>
        <taxon>Gammaproteobacteria</taxon>
        <taxon>Enterobacterales</taxon>
        <taxon>Enterobacteriaceae</taxon>
        <taxon>Enterobacter</taxon>
    </lineage>
</organism>
<sequence length="191" mass="21086">MTRFATLLIGILLSPMLLAAPVHYDIDQQKTGIVLSWRAFGGILSQAWLKDVTGKVTLDPDNEFNDQIQVTIPVATLVASNSLLTWQLKSNMFFDAARYPTIAFISDRVVTLQKGHFRVFGVLDVREIRRPVILDVTLEEQSPSSLTLNATTAISRSAFGLDRFALVVDDRIAIDINIGAHPQPGSANRPQ</sequence>
<name>A0AAW8HAD0_9ENTR</name>
<dbReference type="SUPFAM" id="SSF101874">
    <property type="entry name" value="YceI-like"/>
    <property type="match status" value="1"/>
</dbReference>
<comment type="caution">
    <text evidence="3">The sequence shown here is derived from an EMBL/GenBank/DDBJ whole genome shotgun (WGS) entry which is preliminary data.</text>
</comment>
<dbReference type="Pfam" id="PF04264">
    <property type="entry name" value="YceI"/>
    <property type="match status" value="1"/>
</dbReference>
<keyword evidence="4" id="KW-1185">Reference proteome</keyword>
<evidence type="ECO:0000313" key="4">
    <source>
        <dbReference type="Proteomes" id="UP001225042"/>
    </source>
</evidence>
<gene>
    <name evidence="3" type="ORF">RBJ67_14270</name>
</gene>
<dbReference type="EMBL" id="JAVDKS010000005">
    <property type="protein sequence ID" value="MDQ2257298.1"/>
    <property type="molecule type" value="Genomic_DNA"/>
</dbReference>
<dbReference type="InterPro" id="IPR007372">
    <property type="entry name" value="Lipid/polyisoprenoid-bd_YceI"/>
</dbReference>
<dbReference type="Gene3D" id="2.40.128.110">
    <property type="entry name" value="Lipid/polyisoprenoid-binding, YceI-like"/>
    <property type="match status" value="1"/>
</dbReference>
<dbReference type="PANTHER" id="PTHR34406:SF1">
    <property type="entry name" value="PROTEIN YCEI"/>
    <property type="match status" value="1"/>
</dbReference>
<keyword evidence="1" id="KW-0732">Signal</keyword>
<reference evidence="3 4" key="1">
    <citation type="submission" date="2023-08" db="EMBL/GenBank/DDBJ databases">
        <authorList>
            <person name="Dale J."/>
        </authorList>
    </citation>
    <scope>NUCLEOTIDE SEQUENCE [LARGE SCALE GENOMIC DNA]</scope>
    <source>
        <strain evidence="3 4">2023EL-00788</strain>
    </source>
</reference>
<feature type="signal peptide" evidence="1">
    <location>
        <begin position="1"/>
        <end position="19"/>
    </location>
</feature>
<dbReference type="SMART" id="SM00867">
    <property type="entry name" value="YceI"/>
    <property type="match status" value="1"/>
</dbReference>
<feature type="domain" description="Lipid/polyisoprenoid-binding YceI-like" evidence="2">
    <location>
        <begin position="23"/>
        <end position="181"/>
    </location>
</feature>
<accession>A0AAW8HAD0</accession>